<evidence type="ECO:0000259" key="13">
    <source>
        <dbReference type="Pfam" id="PF14720"/>
    </source>
</evidence>
<dbReference type="AlphaFoldDB" id="A0A1C0ABI9"/>
<dbReference type="GO" id="GO:0051538">
    <property type="term" value="F:3 iron, 4 sulfur cluster binding"/>
    <property type="evidence" value="ECO:0007669"/>
    <property type="project" value="UniProtKB-KW"/>
</dbReference>
<dbReference type="Gene3D" id="4.10.480.10">
    <property type="entry name" value="Cytochrome-c3 hydrogenase, C-terminal domain"/>
    <property type="match status" value="1"/>
</dbReference>
<dbReference type="Pfam" id="PF10518">
    <property type="entry name" value="TAT_signal"/>
    <property type="match status" value="1"/>
</dbReference>
<feature type="binding site" evidence="11">
    <location>
        <position position="232"/>
    </location>
    <ligand>
        <name>[4Fe-4S] cluster</name>
        <dbReference type="ChEBI" id="CHEBI:49883"/>
        <label>2</label>
    </ligand>
</feature>
<evidence type="ECO:0000259" key="12">
    <source>
        <dbReference type="Pfam" id="PF01058"/>
    </source>
</evidence>
<keyword evidence="7" id="KW-0732">Signal</keyword>
<dbReference type="InterPro" id="IPR037148">
    <property type="entry name" value="NiFe-Hase_small_C_sf"/>
</dbReference>
<comment type="subcellular location">
    <subcellularLocation>
        <location evidence="2">Cell envelope</location>
    </subcellularLocation>
</comment>
<dbReference type="PIRSF" id="PIRSF000310">
    <property type="entry name" value="NiFe_hyd_ssu"/>
    <property type="match status" value="1"/>
</dbReference>
<keyword evidence="11" id="KW-0003">3Fe-4S</keyword>
<keyword evidence="15" id="KW-1185">Reference proteome</keyword>
<evidence type="ECO:0000256" key="3">
    <source>
        <dbReference type="ARBA" id="ARBA00006605"/>
    </source>
</evidence>
<dbReference type="PANTHER" id="PTHR30013">
    <property type="entry name" value="NIFE / NIFESE HYDROGENASE SMALL SUBUNIT FAMILY MEMBER"/>
    <property type="match status" value="1"/>
</dbReference>
<dbReference type="Proteomes" id="UP000093514">
    <property type="component" value="Unassembled WGS sequence"/>
</dbReference>
<evidence type="ECO:0000256" key="11">
    <source>
        <dbReference type="PIRSR" id="PIRSR000310-1"/>
    </source>
</evidence>
<sequence length="299" mass="32512">MKISRRKFLQWTAASAAALGLSKFDLERLDNVVLAAGTKAPVIWLQGAACSGCSISLLNSIKETTIDDFLLNKVDMRYHHNLMTAAGDLAISSIDETAYDHNGEFILVIEGGVPTADNGVYCVLTERDGQPWTMLDAVNELGSKAKYVINVGTCAAFGGVPAAGPNPTGIKRIDEEILNGKTRNPIINLPGCPTHPNTIMKTLIDLLLNGIPKLDGENRPEMVYKDKVHNNCPYKSKDNALQLGDKGCYSSLGCMGQKTPYNCPQRKWNNEVNWCVEAGHGCIGCAEKSFPKSPFYKFG</sequence>
<comment type="cofactor">
    <cofactor evidence="1">
        <name>[4Fe-4S] cluster</name>
        <dbReference type="ChEBI" id="CHEBI:49883"/>
    </cofactor>
</comment>
<keyword evidence="5 11" id="KW-0004">4Fe-4S</keyword>
<dbReference type="InterPro" id="IPR037024">
    <property type="entry name" value="NiFe_Hase_small_N_sf"/>
</dbReference>
<feature type="binding site" evidence="11">
    <location>
        <position position="285"/>
    </location>
    <ligand>
        <name>[3Fe-4S] cluster</name>
        <dbReference type="ChEBI" id="CHEBI:21137"/>
    </ligand>
</feature>
<feature type="binding site" evidence="11">
    <location>
        <position position="50"/>
    </location>
    <ligand>
        <name>[4Fe-4S] cluster</name>
        <dbReference type="ChEBI" id="CHEBI:49883"/>
        <label>1</label>
    </ligand>
</feature>
<dbReference type="Gene3D" id="3.40.50.700">
    <property type="entry name" value="NADH:ubiquinone oxidoreductase-like, 20kDa subunit"/>
    <property type="match status" value="1"/>
</dbReference>
<dbReference type="GO" id="GO:0008901">
    <property type="term" value="F:ferredoxin hydrogenase activity"/>
    <property type="evidence" value="ECO:0007669"/>
    <property type="project" value="InterPro"/>
</dbReference>
<dbReference type="GO" id="GO:0009055">
    <property type="term" value="F:electron transfer activity"/>
    <property type="evidence" value="ECO:0007669"/>
    <property type="project" value="TreeGrafter"/>
</dbReference>
<feature type="domain" description="NADH:ubiquinone oxidoreductase-like 20kDa subunit" evidence="12">
    <location>
        <begin position="50"/>
        <end position="205"/>
    </location>
</feature>
<dbReference type="NCBIfam" id="TIGR00391">
    <property type="entry name" value="hydA"/>
    <property type="match status" value="1"/>
</dbReference>
<keyword evidence="8" id="KW-0560">Oxidoreductase</keyword>
<evidence type="ECO:0000313" key="14">
    <source>
        <dbReference type="EMBL" id="OCL27749.1"/>
    </source>
</evidence>
<dbReference type="GO" id="GO:0030313">
    <property type="term" value="C:cell envelope"/>
    <property type="evidence" value="ECO:0007669"/>
    <property type="project" value="UniProtKB-SubCell"/>
</dbReference>
<evidence type="ECO:0000256" key="9">
    <source>
        <dbReference type="ARBA" id="ARBA00023004"/>
    </source>
</evidence>
<dbReference type="PROSITE" id="PS51318">
    <property type="entry name" value="TAT"/>
    <property type="match status" value="1"/>
</dbReference>
<reference evidence="14 15" key="2">
    <citation type="submission" date="2016-08" db="EMBL/GenBank/DDBJ databases">
        <title>Orenia metallireducens sp. nov. strain Z6, a Novel Metal-reducing Firmicute from the Deep Subsurface.</title>
        <authorList>
            <person name="Maxim B.I."/>
            <person name="Kenneth K."/>
            <person name="Flynn T.M."/>
            <person name="Oloughlin E.J."/>
            <person name="Locke R.A."/>
            <person name="Weber J.R."/>
            <person name="Egan S.M."/>
            <person name="Mackie R.I."/>
            <person name="Cann I.K."/>
        </authorList>
    </citation>
    <scope>NUCLEOTIDE SEQUENCE [LARGE SCALE GENOMIC DNA]</scope>
    <source>
        <strain evidence="14 15">Z6</strain>
    </source>
</reference>
<gene>
    <name evidence="14" type="ORF">U472_04140</name>
</gene>
<feature type="domain" description="Cytochrome-c3 hydrogenase C-terminal" evidence="13">
    <location>
        <begin position="224"/>
        <end position="295"/>
    </location>
</feature>
<evidence type="ECO:0000256" key="10">
    <source>
        <dbReference type="ARBA" id="ARBA00023014"/>
    </source>
</evidence>
<feature type="binding site" evidence="11">
    <location>
        <position position="248"/>
    </location>
    <ligand>
        <name>[4Fe-4S] cluster</name>
        <dbReference type="ChEBI" id="CHEBI:49883"/>
        <label>2</label>
    </ligand>
</feature>
<dbReference type="GO" id="GO:0051539">
    <property type="term" value="F:4 iron, 4 sulfur cluster binding"/>
    <property type="evidence" value="ECO:0007669"/>
    <property type="project" value="UniProtKB-KW"/>
</dbReference>
<feature type="binding site" evidence="11">
    <location>
        <position position="53"/>
    </location>
    <ligand>
        <name>[4Fe-4S] cluster</name>
        <dbReference type="ChEBI" id="CHEBI:49883"/>
        <label>1</label>
    </ligand>
</feature>
<dbReference type="RefSeq" id="WP_068715803.1">
    <property type="nucleotide sequence ID" value="NZ_LWDV01000007.1"/>
</dbReference>
<dbReference type="InterPro" id="IPR027394">
    <property type="entry name" value="Cytochrome-c3_hydrogenase_C"/>
</dbReference>
<proteinExistence type="inferred from homology"/>
<feature type="binding site" evidence="11">
    <location>
        <position position="154"/>
    </location>
    <ligand>
        <name>[4Fe-4S] cluster</name>
        <dbReference type="ChEBI" id="CHEBI:49883"/>
        <label>1</label>
    </ligand>
</feature>
<dbReference type="InterPro" id="IPR001821">
    <property type="entry name" value="NiFe_hydrogenase_ssu"/>
</dbReference>
<dbReference type="GO" id="GO:0046872">
    <property type="term" value="F:metal ion binding"/>
    <property type="evidence" value="ECO:0007669"/>
    <property type="project" value="UniProtKB-KW"/>
</dbReference>
<dbReference type="InterPro" id="IPR019546">
    <property type="entry name" value="TAT_signal_bac_arc"/>
</dbReference>
<accession>A0A1C0ABI9</accession>
<evidence type="ECO:0000256" key="6">
    <source>
        <dbReference type="ARBA" id="ARBA00022723"/>
    </source>
</evidence>
<evidence type="ECO:0000256" key="5">
    <source>
        <dbReference type="ARBA" id="ARBA00022485"/>
    </source>
</evidence>
<feature type="binding site" evidence="11">
    <location>
        <position position="229"/>
    </location>
    <ligand>
        <name>[4Fe-4S] cluster</name>
        <dbReference type="ChEBI" id="CHEBI:49883"/>
        <label>2</label>
    </ligand>
</feature>
<feature type="binding site" evidence="11">
    <location>
        <position position="254"/>
    </location>
    <ligand>
        <name>[4Fe-4S] cluster</name>
        <dbReference type="ChEBI" id="CHEBI:49883"/>
        <label>2</label>
    </ligand>
</feature>
<dbReference type="GO" id="GO:0044569">
    <property type="term" value="C:[Ni-Fe] hydrogenase complex"/>
    <property type="evidence" value="ECO:0007669"/>
    <property type="project" value="TreeGrafter"/>
</dbReference>
<dbReference type="GO" id="GO:0016020">
    <property type="term" value="C:membrane"/>
    <property type="evidence" value="ECO:0007669"/>
    <property type="project" value="TreeGrafter"/>
</dbReference>
<name>A0A1C0ABI9_9FIRM</name>
<feature type="binding site" evidence="11">
    <location>
        <position position="263"/>
    </location>
    <ligand>
        <name>[3Fe-4S] cluster</name>
        <dbReference type="ChEBI" id="CHEBI:21137"/>
    </ligand>
</feature>
<organism evidence="14 15">
    <name type="scientific">Orenia metallireducens</name>
    <dbReference type="NCBI Taxonomy" id="1413210"/>
    <lineage>
        <taxon>Bacteria</taxon>
        <taxon>Bacillati</taxon>
        <taxon>Bacillota</taxon>
        <taxon>Clostridia</taxon>
        <taxon>Halanaerobiales</taxon>
        <taxon>Halobacteroidaceae</taxon>
        <taxon>Orenia</taxon>
    </lineage>
</organism>
<evidence type="ECO:0000256" key="2">
    <source>
        <dbReference type="ARBA" id="ARBA00004196"/>
    </source>
</evidence>
<keyword evidence="9 11" id="KW-0408">Iron</keyword>
<dbReference type="GO" id="GO:0009061">
    <property type="term" value="P:anaerobic respiration"/>
    <property type="evidence" value="ECO:0007669"/>
    <property type="project" value="TreeGrafter"/>
</dbReference>
<reference evidence="15" key="1">
    <citation type="submission" date="2016-07" db="EMBL/GenBank/DDBJ databases">
        <authorList>
            <person name="Florea S."/>
            <person name="Webb J.S."/>
            <person name="Jaromczyk J."/>
            <person name="Schardl C.L."/>
        </authorList>
    </citation>
    <scope>NUCLEOTIDE SEQUENCE [LARGE SCALE GENOMIC DNA]</scope>
    <source>
        <strain evidence="15">Z6</strain>
    </source>
</reference>
<comment type="subunit">
    <text evidence="4">Heterodimer of a large and a small subunit.</text>
</comment>
<dbReference type="PANTHER" id="PTHR30013:SF5">
    <property type="entry name" value="HYDROGENASE SMALL SUBUNIT"/>
    <property type="match status" value="1"/>
</dbReference>
<dbReference type="Pfam" id="PF14720">
    <property type="entry name" value="NiFe_hyd_SSU_C"/>
    <property type="match status" value="1"/>
</dbReference>
<evidence type="ECO:0000256" key="7">
    <source>
        <dbReference type="ARBA" id="ARBA00022729"/>
    </source>
</evidence>
<evidence type="ECO:0000256" key="8">
    <source>
        <dbReference type="ARBA" id="ARBA00023002"/>
    </source>
</evidence>
<feature type="binding site" evidence="11">
    <location>
        <position position="282"/>
    </location>
    <ligand>
        <name>[3Fe-4S] cluster</name>
        <dbReference type="ChEBI" id="CHEBI:21137"/>
    </ligand>
</feature>
<comment type="similarity">
    <text evidence="3">Belongs to the [NiFe]/[NiFeSe] hydrogenase small subunit family.</text>
</comment>
<feature type="binding site" evidence="11">
    <location>
        <position position="192"/>
    </location>
    <ligand>
        <name>[4Fe-4S] cluster</name>
        <dbReference type="ChEBI" id="CHEBI:49883"/>
        <label>1</label>
    </ligand>
</feature>
<comment type="caution">
    <text evidence="14">The sequence shown here is derived from an EMBL/GenBank/DDBJ whole genome shotgun (WGS) entry which is preliminary data.</text>
</comment>
<evidence type="ECO:0000256" key="1">
    <source>
        <dbReference type="ARBA" id="ARBA00001966"/>
    </source>
</evidence>
<dbReference type="PRINTS" id="PR00614">
    <property type="entry name" value="NIHGNASESMLL"/>
</dbReference>
<dbReference type="InterPro" id="IPR006311">
    <property type="entry name" value="TAT_signal"/>
</dbReference>
<evidence type="ECO:0000313" key="15">
    <source>
        <dbReference type="Proteomes" id="UP000093514"/>
    </source>
</evidence>
<dbReference type="EMBL" id="LWDV01000007">
    <property type="protein sequence ID" value="OCL27749.1"/>
    <property type="molecule type" value="Genomic_DNA"/>
</dbReference>
<evidence type="ECO:0000256" key="4">
    <source>
        <dbReference type="ARBA" id="ARBA00011771"/>
    </source>
</evidence>
<protein>
    <submittedName>
        <fullName evidence="14">[NiFe] hydrogenase small subunit HydA</fullName>
    </submittedName>
</protein>
<dbReference type="OrthoDB" id="9766729at2"/>
<dbReference type="InterPro" id="IPR006137">
    <property type="entry name" value="NADH_UbQ_OxRdtase-like_20kDa"/>
</dbReference>
<dbReference type="GO" id="GO:0009375">
    <property type="term" value="C:ferredoxin hydrogenase complex"/>
    <property type="evidence" value="ECO:0007669"/>
    <property type="project" value="InterPro"/>
</dbReference>
<keyword evidence="6 11" id="KW-0479">Metal-binding</keyword>
<dbReference type="Pfam" id="PF01058">
    <property type="entry name" value="Oxidored_q6"/>
    <property type="match status" value="1"/>
</dbReference>
<dbReference type="SUPFAM" id="SSF56770">
    <property type="entry name" value="HydA/Nqo6-like"/>
    <property type="match status" value="1"/>
</dbReference>
<keyword evidence="10 11" id="KW-0411">Iron-sulfur</keyword>